<evidence type="ECO:0000256" key="1">
    <source>
        <dbReference type="SAM" id="MobiDB-lite"/>
    </source>
</evidence>
<dbReference type="Proteomes" id="UP001165121">
    <property type="component" value="Unassembled WGS sequence"/>
</dbReference>
<feature type="compositionally biased region" description="Low complexity" evidence="1">
    <location>
        <begin position="359"/>
        <end position="372"/>
    </location>
</feature>
<reference evidence="2" key="1">
    <citation type="submission" date="2023-04" db="EMBL/GenBank/DDBJ databases">
        <title>Phytophthora fragariaefolia NBRC 109709.</title>
        <authorList>
            <person name="Ichikawa N."/>
            <person name="Sato H."/>
            <person name="Tonouchi N."/>
        </authorList>
    </citation>
    <scope>NUCLEOTIDE SEQUENCE</scope>
    <source>
        <strain evidence="2">NBRC 109709</strain>
    </source>
</reference>
<feature type="region of interest" description="Disordered" evidence="1">
    <location>
        <begin position="670"/>
        <end position="781"/>
    </location>
</feature>
<sequence length="872" mass="89378">MLRLRQLSVTPTISSEVLDRDQEIATLRASIVDRDRAYATLQGVATKHFTQLQESARLLTDGGGQPLRHAKEVVAHQRAVILRQKLSIARQGSIPVHDPHMAVAAAGGLDAPGLSPSDLQLNARFPASDDVCPDFEAGSPAEDVELDPLADVALTSTSPLGGVPDSGSFGSSVTTATSGSVAATSSTAVTTVVSAPPTLDPVVVGCSSSCELTTGSVTSNSAATAPGSALPVLVSISIPVGSAVDISSRSVAVPTVPAVDSAESVACTPISAAVPASVSGVVAASVITPDSSRAVASASSTTAVPSPLSSVATVAPVPGPAVSAESTSDSAAPLVLNAIPTTSSISTLDSVAIAHSVSSSAGASTSTPDSASVTITAPSSTRASTSIPNSAGVSATAPDSAGASMSTLNSPGASTSTLTSTGASASTPNSAGASASVPDSAGAPVSLSVSTVPAPTASDSIVTNVVTSSLAAPATSVSDPFVAAAPAVFHLLDCPQGNLPVGPTMMTRRLEFSRLVLGSLPRQPSPPFRLHQSMVSPSARPRRASDVNAARLSSHYLGELKVSDCVALVLGDSAESFSDSEAHGEGSSAQLLELSGGSSKTSRRVPLSARQSPPLVVSNLVALMCQYLGPKHVDDSSEDTDKIPIRDIVSRIQTGQTATRGKYQSYLLLERTPPSSPPASEPARAEPAQRPRSPLLGKRRAERQTPERNSKRKHKGKHKHRGSERVADASSVEDRGSSKKSKRSAPPDSADDSRPSKKSRRARSSLSPASSGSLPQPSVRTRLANLARSSTLMEKLDELWIKVRGEIPNSAGGGNSASLARDDHPLGISWICTLVSQVKRHYGTPSESASFCSYEEIAEMYAEWFKYKLNRQ</sequence>
<name>A0A9W6X6L1_9STRA</name>
<feature type="compositionally biased region" description="Low complexity" evidence="1">
    <location>
        <begin position="410"/>
        <end position="428"/>
    </location>
</feature>
<organism evidence="2 3">
    <name type="scientific">Phytophthora fragariaefolia</name>
    <dbReference type="NCBI Taxonomy" id="1490495"/>
    <lineage>
        <taxon>Eukaryota</taxon>
        <taxon>Sar</taxon>
        <taxon>Stramenopiles</taxon>
        <taxon>Oomycota</taxon>
        <taxon>Peronosporomycetes</taxon>
        <taxon>Peronosporales</taxon>
        <taxon>Peronosporaceae</taxon>
        <taxon>Phytophthora</taxon>
    </lineage>
</organism>
<gene>
    <name evidence="2" type="ORF">Pfra01_000777100</name>
</gene>
<accession>A0A9W6X6L1</accession>
<feature type="compositionally biased region" description="Polar residues" evidence="1">
    <location>
        <begin position="373"/>
        <end position="393"/>
    </location>
</feature>
<comment type="caution">
    <text evidence="2">The sequence shown here is derived from an EMBL/GenBank/DDBJ whole genome shotgun (WGS) entry which is preliminary data.</text>
</comment>
<feature type="region of interest" description="Disordered" evidence="1">
    <location>
        <begin position="577"/>
        <end position="610"/>
    </location>
</feature>
<feature type="compositionally biased region" description="Basic residues" evidence="1">
    <location>
        <begin position="710"/>
        <end position="722"/>
    </location>
</feature>
<dbReference type="EMBL" id="BSXT01000693">
    <property type="protein sequence ID" value="GMF32525.1"/>
    <property type="molecule type" value="Genomic_DNA"/>
</dbReference>
<feature type="region of interest" description="Disordered" evidence="1">
    <location>
        <begin position="359"/>
        <end position="455"/>
    </location>
</feature>
<protein>
    <submittedName>
        <fullName evidence="2">Unnamed protein product</fullName>
    </submittedName>
</protein>
<evidence type="ECO:0000313" key="2">
    <source>
        <dbReference type="EMBL" id="GMF32525.1"/>
    </source>
</evidence>
<dbReference type="AlphaFoldDB" id="A0A9W6X6L1"/>
<proteinExistence type="predicted"/>
<feature type="compositionally biased region" description="Basic and acidic residues" evidence="1">
    <location>
        <begin position="723"/>
        <end position="737"/>
    </location>
</feature>
<keyword evidence="3" id="KW-1185">Reference proteome</keyword>
<feature type="compositionally biased region" description="Low complexity" evidence="1">
    <location>
        <begin position="764"/>
        <end position="778"/>
    </location>
</feature>
<evidence type="ECO:0000313" key="3">
    <source>
        <dbReference type="Proteomes" id="UP001165121"/>
    </source>
</evidence>